<keyword evidence="3" id="KW-1185">Reference proteome</keyword>
<evidence type="ECO:0000313" key="2">
    <source>
        <dbReference type="EMBL" id="PWZ03372.1"/>
    </source>
</evidence>
<reference evidence="2 3" key="1">
    <citation type="journal article" date="2018" name="Mol. Biol. Evol.">
        <title>Broad Genomic Sampling Reveals a Smut Pathogenic Ancestry of the Fungal Clade Ustilaginomycotina.</title>
        <authorList>
            <person name="Kijpornyongpan T."/>
            <person name="Mondo S.J."/>
            <person name="Barry K."/>
            <person name="Sandor L."/>
            <person name="Lee J."/>
            <person name="Lipzen A."/>
            <person name="Pangilinan J."/>
            <person name="LaButti K."/>
            <person name="Hainaut M."/>
            <person name="Henrissat B."/>
            <person name="Grigoriev I.V."/>
            <person name="Spatafora J.W."/>
            <person name="Aime M.C."/>
        </authorList>
    </citation>
    <scope>NUCLEOTIDE SEQUENCE [LARGE SCALE GENOMIC DNA]</scope>
    <source>
        <strain evidence="2 3">MCA 3645</strain>
    </source>
</reference>
<dbReference type="OrthoDB" id="2590590at2759"/>
<organism evidence="2 3">
    <name type="scientific">Testicularia cyperi</name>
    <dbReference type="NCBI Taxonomy" id="1882483"/>
    <lineage>
        <taxon>Eukaryota</taxon>
        <taxon>Fungi</taxon>
        <taxon>Dikarya</taxon>
        <taxon>Basidiomycota</taxon>
        <taxon>Ustilaginomycotina</taxon>
        <taxon>Ustilaginomycetes</taxon>
        <taxon>Ustilaginales</taxon>
        <taxon>Anthracoideaceae</taxon>
        <taxon>Testicularia</taxon>
    </lineage>
</organism>
<dbReference type="InParanoid" id="A0A317XZ21"/>
<evidence type="ECO:0000256" key="1">
    <source>
        <dbReference type="SAM" id="MobiDB-lite"/>
    </source>
</evidence>
<feature type="compositionally biased region" description="Low complexity" evidence="1">
    <location>
        <begin position="1408"/>
        <end position="1425"/>
    </location>
</feature>
<proteinExistence type="predicted"/>
<feature type="region of interest" description="Disordered" evidence="1">
    <location>
        <begin position="1538"/>
        <end position="1572"/>
    </location>
</feature>
<gene>
    <name evidence="2" type="ORF">BCV70DRAFT_197590</name>
</gene>
<feature type="compositionally biased region" description="Low complexity" evidence="1">
    <location>
        <begin position="1125"/>
        <end position="1141"/>
    </location>
</feature>
<feature type="region of interest" description="Disordered" evidence="1">
    <location>
        <begin position="779"/>
        <end position="840"/>
    </location>
</feature>
<feature type="region of interest" description="Disordered" evidence="1">
    <location>
        <begin position="277"/>
        <end position="296"/>
    </location>
</feature>
<feature type="region of interest" description="Disordered" evidence="1">
    <location>
        <begin position="726"/>
        <end position="745"/>
    </location>
</feature>
<feature type="compositionally biased region" description="Low complexity" evidence="1">
    <location>
        <begin position="37"/>
        <end position="53"/>
    </location>
</feature>
<feature type="region of interest" description="Disordered" evidence="1">
    <location>
        <begin position="1265"/>
        <end position="1313"/>
    </location>
</feature>
<feature type="compositionally biased region" description="Basic and acidic residues" evidence="1">
    <location>
        <begin position="822"/>
        <end position="835"/>
    </location>
</feature>
<protein>
    <submittedName>
        <fullName evidence="2">Uncharacterized protein</fullName>
    </submittedName>
</protein>
<feature type="region of interest" description="Disordered" evidence="1">
    <location>
        <begin position="1180"/>
        <end position="1249"/>
    </location>
</feature>
<feature type="compositionally biased region" description="Acidic residues" evidence="1">
    <location>
        <begin position="1562"/>
        <end position="1572"/>
    </location>
</feature>
<dbReference type="EMBL" id="KZ819188">
    <property type="protein sequence ID" value="PWZ03372.1"/>
    <property type="molecule type" value="Genomic_DNA"/>
</dbReference>
<feature type="region of interest" description="Disordered" evidence="1">
    <location>
        <begin position="1"/>
        <end position="53"/>
    </location>
</feature>
<feature type="compositionally biased region" description="Basic and acidic residues" evidence="1">
    <location>
        <begin position="1551"/>
        <end position="1561"/>
    </location>
</feature>
<feature type="compositionally biased region" description="Low complexity" evidence="1">
    <location>
        <begin position="11"/>
        <end position="28"/>
    </location>
</feature>
<feature type="compositionally biased region" description="Low complexity" evidence="1">
    <location>
        <begin position="1214"/>
        <end position="1230"/>
    </location>
</feature>
<evidence type="ECO:0000313" key="3">
    <source>
        <dbReference type="Proteomes" id="UP000246740"/>
    </source>
</evidence>
<feature type="region of interest" description="Disordered" evidence="1">
    <location>
        <begin position="1502"/>
        <end position="1526"/>
    </location>
</feature>
<dbReference type="Proteomes" id="UP000246740">
    <property type="component" value="Unassembled WGS sequence"/>
</dbReference>
<feature type="compositionally biased region" description="Low complexity" evidence="1">
    <location>
        <begin position="788"/>
        <end position="802"/>
    </location>
</feature>
<feature type="compositionally biased region" description="Polar residues" evidence="1">
    <location>
        <begin position="529"/>
        <end position="539"/>
    </location>
</feature>
<feature type="region of interest" description="Disordered" evidence="1">
    <location>
        <begin position="321"/>
        <end position="345"/>
    </location>
</feature>
<feature type="region of interest" description="Disordered" evidence="1">
    <location>
        <begin position="515"/>
        <end position="539"/>
    </location>
</feature>
<sequence length="1655" mass="175368">MQPSCEGEGGLSPLPSQSTPTSSLQTRPRTGDRVVHPTSESLSAASTPSSSSLAAQSIQNAGIFGRAGHLGLADTFPTPPWSSEIPSTAGLLAPPPPHFSQAPALAPEAPLLWSNQTQPHARQAFMRAYSDDQLRRTRDRFAHLPSEGSFVSPTTSAVSAYQQQPMGPVEPPLHRRLDHAIAQYHDALPNVTTQSGPSAEAGPQRHSFAGEFYARQGYSDVAHPHPPLQTRQSQAYDSAGVALSGFASPSQSSLSDIDGTANRGNIPILDMSASHLAGELPPPGYHTHHFPPTPPALDLGTNRESPFVASFNQHLALYEESSQLGDDSPPPPPPPLISKGDDTARHAAAEAAAGGFGARFPRWRGWLEKRALERHYARMDAAAAAAASDDPTNLSGQMARAMPNRKKSWGAWINDPDALSDEDDTAAMHEIDDDTISDPSGLPPIHVHHYGSRFIPHLRAQPLCSILIEVPPPPASATSHNRLRHFDYSRSRQILLIGTSDGLFAFYRRRKRRKAGQESADTELDQQRPETSASGSATEGTWNQDVRCLPIWTGLGVYQMCILASKESATSSTPFLHTRPDGHTSGIFLALTCPSTAKNGVLTSTLMQLSAHAGSILESVASSNGLPSSLSSSGHGPSNMFGVDASEGVAAANFGPAAGGGPGRAVPPGGSGTVRMWNLHAIRKLVLYALDHESPCLPLDLLGDKASTREKKNKFGNMFKRTFASKEKAGKGKASSSADRRALSDGMGGTISPVFFDTEPIPGIISASSTSRTLLTGEIQHSDDGHHSNLSSERLSSSRRSSFQTTAQSADRRSTESPFHSPVRDAAEAHSHTPHDQALSSAMALALSSVPIKAPVQGQNGANSSNASFASLFADDLYQSFSVKQSQNKGKDRDSGSAGSSKGVLFFSVHEAATDTKGSGTWYLALATARSVMIYEASPPKRGSSRSWSWVKEFYAPFPVKAIAFAPASVADPMDSYPNLASLASVSGSTKLKVATADGPLTASRKGSVISQTGSRKATSGVHAVDSGVLRPYHPVGGAAPSSWRRADLCIFLSFGRRAVVVRLGDSNVREFELKPLAEVTAAVSPTGTEAPSNLSLQGNGLVPSNSTSEGHASALDRVRPQSTSGIQALSSHSSSASGLGHSRHASVEQKIKDVIQEKRSNKHNWVGFSSVQAQIRVRQHQTELESGPVAGGSPPPMVSHNPKELRYAPSGRSLLKSPTASASSLSPLHLNKELPKTPAPQNASFDRRQSRLNMDPESLRAYEAVQAEESSSGSEDESPPVSRGQPLRKYALMDRGPLPRGTKAADTTGSVGGRFSRFRSKKKTSADYFQGTELISARFALVSRGSVTHVLPLPLPADLARPSPLAVIQWSDTPNAVSGWIRVLGVERARSTGATSLDHFRDSSGMSTAPSAPILLSPAPSSQPHLRPPLSSYPSSDSVLQHADGRKKNNRLGLHVSVTCIAFLASRIEVRKVSFKAPIDVDFDLSRHAELELVPATLLPQEAASGPGKPAVQSSRPSARSRNSIFSSSSISTIRTKATMTATAPSPPADDVHAGLRDGTEPPDDADADDADADAHTQELEYLCGPLLTLNPIDLDATACGAQSMVLPLATDDAAATSWLSDPLFPELAGDGGIVAFDWRGGQDFRLFSVGAQG</sequence>
<name>A0A317XZ21_9BASI</name>
<feature type="region of interest" description="Disordered" evidence="1">
    <location>
        <begin position="1396"/>
        <end position="1445"/>
    </location>
</feature>
<dbReference type="STRING" id="1882483.A0A317XZ21"/>
<accession>A0A317XZ21</accession>
<feature type="region of interest" description="Disordered" evidence="1">
    <location>
        <begin position="1085"/>
        <end position="1146"/>
    </location>
</feature>
<feature type="compositionally biased region" description="Polar residues" evidence="1">
    <location>
        <begin position="1085"/>
        <end position="1111"/>
    </location>
</feature>